<comment type="caution">
    <text evidence="5">The sequence shown here is derived from an EMBL/GenBank/DDBJ whole genome shotgun (WGS) entry which is preliminary data.</text>
</comment>
<reference evidence="6" key="1">
    <citation type="submission" date="2012-02" db="EMBL/GenBank/DDBJ databases">
        <title>Genome sequencing of Giardia lamblia Genotypes A2 and B isolates (DH and GS) and comparative analysis with the genomes of Genotypes A1 and E (WB and Pig).</title>
        <authorList>
            <person name="Adam R."/>
            <person name="Dahlstrom E."/>
            <person name="Martens C."/>
            <person name="Bruno D."/>
            <person name="Barbian K."/>
            <person name="Porcella S.F."/>
            <person name="Nash T."/>
        </authorList>
    </citation>
    <scope>NUCLEOTIDE SEQUENCE</scope>
    <source>
        <strain evidence="6">GS</strain>
    </source>
</reference>
<feature type="domain" description="RING-type" evidence="4">
    <location>
        <begin position="985"/>
        <end position="1021"/>
    </location>
</feature>
<dbReference type="PANTHER" id="PTHR24120:SF4">
    <property type="entry name" value="GH07239P"/>
    <property type="match status" value="1"/>
</dbReference>
<proteinExistence type="predicted"/>
<evidence type="ECO:0000256" key="1">
    <source>
        <dbReference type="PROSITE-ProRule" id="PRU00023"/>
    </source>
</evidence>
<evidence type="ECO:0000256" key="2">
    <source>
        <dbReference type="PROSITE-ProRule" id="PRU00175"/>
    </source>
</evidence>
<evidence type="ECO:0000259" key="4">
    <source>
        <dbReference type="PROSITE" id="PS50089"/>
    </source>
</evidence>
<feature type="repeat" description="ANK" evidence="1">
    <location>
        <begin position="747"/>
        <end position="771"/>
    </location>
</feature>
<dbReference type="VEuPathDB" id="GiardiaDB:GL50803_0013901"/>
<dbReference type="InterPro" id="IPR036770">
    <property type="entry name" value="Ankyrin_rpt-contain_sf"/>
</dbReference>
<dbReference type="InterPro" id="IPR013083">
    <property type="entry name" value="Znf_RING/FYVE/PHD"/>
</dbReference>
<dbReference type="Proteomes" id="UP000018040">
    <property type="component" value="Unassembled WGS sequence"/>
</dbReference>
<evidence type="ECO:0000313" key="5">
    <source>
        <dbReference type="EMBL" id="ESU42542.1"/>
    </source>
</evidence>
<reference evidence="5 6" key="2">
    <citation type="journal article" date="2013" name="Genome Biol. Evol.">
        <title>Genome sequencing of Giardia lamblia genotypes A2 and B isolates (DH and GS) and comparative analysis with the genomes of genotypes A1 and E (WB and Pig).</title>
        <authorList>
            <person name="Adam R.D."/>
            <person name="Dahlstrom E.W."/>
            <person name="Martens C.A."/>
            <person name="Bruno D.P."/>
            <person name="Barbian K.D."/>
            <person name="Ricklefs S.M."/>
            <person name="Hernandez M.M."/>
            <person name="Narla N.P."/>
            <person name="Patel R.B."/>
            <person name="Porcella S.F."/>
            <person name="Nash T.E."/>
        </authorList>
    </citation>
    <scope>NUCLEOTIDE SEQUENCE [LARGE SCALE GENOMIC DNA]</scope>
    <source>
        <strain evidence="5 6">GS</strain>
    </source>
</reference>
<organism evidence="5 6">
    <name type="scientific">Giardia intestinalis</name>
    <name type="common">Giardia lamblia</name>
    <dbReference type="NCBI Taxonomy" id="5741"/>
    <lineage>
        <taxon>Eukaryota</taxon>
        <taxon>Metamonada</taxon>
        <taxon>Diplomonadida</taxon>
        <taxon>Hexamitidae</taxon>
        <taxon>Giardiinae</taxon>
        <taxon>Giardia</taxon>
    </lineage>
</organism>
<dbReference type="Pfam" id="PF13920">
    <property type="entry name" value="zf-C3HC4_3"/>
    <property type="match status" value="1"/>
</dbReference>
<protein>
    <submittedName>
        <fullName evidence="5">Ankyrin repeat protein</fullName>
    </submittedName>
</protein>
<gene>
    <name evidence="5" type="ORF">GSB_151276</name>
</gene>
<evidence type="ECO:0000256" key="3">
    <source>
        <dbReference type="SAM" id="MobiDB-lite"/>
    </source>
</evidence>
<name>V6TVZ0_GIAIN</name>
<dbReference type="PROSITE" id="PS50088">
    <property type="entry name" value="ANK_REPEAT"/>
    <property type="match status" value="5"/>
</dbReference>
<dbReference type="InterPro" id="IPR001841">
    <property type="entry name" value="Znf_RING"/>
</dbReference>
<dbReference type="SUPFAM" id="SSF48403">
    <property type="entry name" value="Ankyrin repeat"/>
    <property type="match status" value="3"/>
</dbReference>
<dbReference type="PANTHER" id="PTHR24120">
    <property type="entry name" value="GH07239P"/>
    <property type="match status" value="1"/>
</dbReference>
<dbReference type="Gene3D" id="3.30.40.10">
    <property type="entry name" value="Zinc/RING finger domain, C3HC4 (zinc finger)"/>
    <property type="match status" value="1"/>
</dbReference>
<dbReference type="PROSITE" id="PS50297">
    <property type="entry name" value="ANK_REP_REGION"/>
    <property type="match status" value="2"/>
</dbReference>
<dbReference type="Pfam" id="PF00023">
    <property type="entry name" value="Ank"/>
    <property type="match status" value="1"/>
</dbReference>
<evidence type="ECO:0000313" key="6">
    <source>
        <dbReference type="Proteomes" id="UP000018040"/>
    </source>
</evidence>
<feature type="repeat" description="ANK" evidence="1">
    <location>
        <begin position="464"/>
        <end position="485"/>
    </location>
</feature>
<dbReference type="AlphaFoldDB" id="V6TVZ0"/>
<dbReference type="OrthoDB" id="20872at2759"/>
<dbReference type="VEuPathDB" id="GiardiaDB:DHA2_151204"/>
<feature type="repeat" description="ANK" evidence="1">
    <location>
        <begin position="588"/>
        <end position="620"/>
    </location>
</feature>
<keyword evidence="2" id="KW-0862">Zinc</keyword>
<dbReference type="SMART" id="SM00248">
    <property type="entry name" value="ANK"/>
    <property type="match status" value="19"/>
</dbReference>
<sequence length="1073" mass="117596">MSLQQLLVIDVGVVPHSCHLSMAAWLKKKMARRDESAWFTAASSGNLTSLCRMINVQKRSRNEIGETALMTAVRHNQLLAVQHLVPYEHSCINHEDFTALMIAVISGNQQAVEILCEYEYAIATRTGQTALMLAVVVNNLQAISFLAPYATGLRDNLGRTALMYAAFTGLTLAAQELIPYEAGLSSQFGDTALSIAMERGHSHIIELLQSCEELTCSDIRCKSPPSNVKSVSHKSILPISPPAPSTQSTPLPTASPRRSAINHQPSPRIESSGALDVMDDTVSSLLVDVLVDSNPSSQNLVDSSFTIHPGEVANIVDVDALSTEAPLSDTSEEHFTQRITSSSVQQEFAIPHITPVERAQQRDNSLTNSRLIIRPCIVRHCRKLVKPPQVVLPDNLTFVADISYTLLMRAVIARNSEWFKALCPYEATLRDSRGRTALMHASCSNNIEAAKDLISFEAGLTDIQGQTALHYAAQRGHLEIVKLLLPKEGSMVDVNGATPLMLAAIAKHGAVVSALLEHQACACDKSQTTALMHAAQRGYLDITKILLPYETRMYNLAGETALMMAARFGFDSIVDLLLKREAGNQNNEGMTALMFASKHGHARIVARIASSGLELRLTNYDGKTALMLAAENNQAEAASLLAKYEAELRTYDDTTALMIAATLGYASVVRVLAFAEAGFRDLEGHTALMCAAQHNHVDCVKILLNCPREINKLTEDHFNALHLAAKAGATDSVLLLSKCESLFPNAYGQTPLMSAASNGHEEIVAFLLKYGGGRDHDMLGRTALMYAAQHNQLRVIKRLIPHENGLRDKCGRTALIYAIEYRNRHAIPLLLREAWLIDFHGKTPLEYVLEKGLNEFADLITEHAMDPFTAATPATLSAVTKFLYEEIGDFVREFYQRRTDLNGEHLDGRNVELLDFVTSAEVQTGTAILNELLESMMNLLLDVDICGISDSNDAIVQDQVQRVKMYETDADEKLTEFITENAGICCICMARPPSFIGVPCGHTLMCHSCMVASISACPFCKAQITTIVTIDHQLSAAPSLVVPSDESQYVIEEEEGHIVYRLGEQSDDIFAEE</sequence>
<dbReference type="PROSITE" id="PS50089">
    <property type="entry name" value="ZF_RING_2"/>
    <property type="match status" value="1"/>
</dbReference>
<feature type="repeat" description="ANK" evidence="1">
    <location>
        <begin position="621"/>
        <end position="653"/>
    </location>
</feature>
<feature type="repeat" description="ANK" evidence="1">
    <location>
        <begin position="683"/>
        <end position="715"/>
    </location>
</feature>
<keyword evidence="1" id="KW-0040">ANK repeat</keyword>
<dbReference type="Gene3D" id="1.25.40.20">
    <property type="entry name" value="Ankyrin repeat-containing domain"/>
    <property type="match status" value="6"/>
</dbReference>
<keyword evidence="2" id="KW-0479">Metal-binding</keyword>
<dbReference type="EMBL" id="AHHH01000079">
    <property type="protein sequence ID" value="ESU42542.1"/>
    <property type="molecule type" value="Genomic_DNA"/>
</dbReference>
<dbReference type="GO" id="GO:0008270">
    <property type="term" value="F:zinc ion binding"/>
    <property type="evidence" value="ECO:0007669"/>
    <property type="project" value="UniProtKB-KW"/>
</dbReference>
<dbReference type="Pfam" id="PF12796">
    <property type="entry name" value="Ank_2"/>
    <property type="match status" value="6"/>
</dbReference>
<dbReference type="InterPro" id="IPR002110">
    <property type="entry name" value="Ankyrin_rpt"/>
</dbReference>
<keyword evidence="2" id="KW-0863">Zinc-finger</keyword>
<accession>V6TVZ0</accession>
<dbReference type="SUPFAM" id="SSF57850">
    <property type="entry name" value="RING/U-box"/>
    <property type="match status" value="1"/>
</dbReference>
<dbReference type="VEuPathDB" id="GiardiaDB:GL50581_1123"/>
<dbReference type="VEuPathDB" id="GiardiaDB:QR46_2685"/>
<feature type="region of interest" description="Disordered" evidence="3">
    <location>
        <begin position="224"/>
        <end position="274"/>
    </location>
</feature>